<dbReference type="EMBL" id="SUNJ01005225">
    <property type="protein sequence ID" value="TPP63789.1"/>
    <property type="molecule type" value="Genomic_DNA"/>
</dbReference>
<proteinExistence type="predicted"/>
<name>A0A504YTH5_FASGI</name>
<protein>
    <recommendedName>
        <fullName evidence="3">UspA domain-containing protein</fullName>
    </recommendedName>
</protein>
<dbReference type="AlphaFoldDB" id="A0A504YTH5"/>
<dbReference type="Proteomes" id="UP000316759">
    <property type="component" value="Unassembled WGS sequence"/>
</dbReference>
<sequence>MPPILGTLIPISKKSLDKGKRLCVNFEQHARNQGFNAKSIIYVSPRPGPAVMQAIKDFHGDLLLLWTRESQSDSIWISRDFYKHMIKHSTVPITILPVRRLSNNINVGSSIRSIERFLGAAASAAAARTTRSGSSSPRRIMLTDCNQTTIASETTEATNLINIRHRVLIPINNTTHCTRAIERYFELIQQSNRNDHMIIFTHIIRPCTHRALLRLRIPQIPTLVGTQIQIDRNRVMDAKSLCRDWLERAISREFRLEHLSMWTQIRMRN</sequence>
<keyword evidence="2" id="KW-1185">Reference proteome</keyword>
<evidence type="ECO:0000313" key="2">
    <source>
        <dbReference type="Proteomes" id="UP000316759"/>
    </source>
</evidence>
<accession>A0A504YTH5</accession>
<evidence type="ECO:0008006" key="3">
    <source>
        <dbReference type="Google" id="ProtNLM"/>
    </source>
</evidence>
<comment type="caution">
    <text evidence="1">The sequence shown here is derived from an EMBL/GenBank/DDBJ whole genome shotgun (WGS) entry which is preliminary data.</text>
</comment>
<organism evidence="1 2">
    <name type="scientific">Fasciola gigantica</name>
    <name type="common">Giant liver fluke</name>
    <dbReference type="NCBI Taxonomy" id="46835"/>
    <lineage>
        <taxon>Eukaryota</taxon>
        <taxon>Metazoa</taxon>
        <taxon>Spiralia</taxon>
        <taxon>Lophotrochozoa</taxon>
        <taxon>Platyhelminthes</taxon>
        <taxon>Trematoda</taxon>
        <taxon>Digenea</taxon>
        <taxon>Plagiorchiida</taxon>
        <taxon>Echinostomata</taxon>
        <taxon>Echinostomatoidea</taxon>
        <taxon>Fasciolidae</taxon>
        <taxon>Fasciola</taxon>
    </lineage>
</organism>
<reference evidence="1 2" key="1">
    <citation type="submission" date="2019-04" db="EMBL/GenBank/DDBJ databases">
        <title>Annotation for the trematode Fasciola gigantica.</title>
        <authorList>
            <person name="Choi Y.-J."/>
        </authorList>
    </citation>
    <scope>NUCLEOTIDE SEQUENCE [LARGE SCALE GENOMIC DNA]</scope>
    <source>
        <strain evidence="1">Uganda_cow_1</strain>
    </source>
</reference>
<evidence type="ECO:0000313" key="1">
    <source>
        <dbReference type="EMBL" id="TPP63789.1"/>
    </source>
</evidence>
<gene>
    <name evidence="1" type="ORF">FGIG_11681</name>
</gene>
<dbReference type="STRING" id="46835.A0A504YTH5"/>